<evidence type="ECO:0000256" key="4">
    <source>
        <dbReference type="SAM" id="SignalP"/>
    </source>
</evidence>
<dbReference type="EMBL" id="CP045644">
    <property type="protein sequence ID" value="QFZ87612.1"/>
    <property type="molecule type" value="Genomic_DNA"/>
</dbReference>
<evidence type="ECO:0000259" key="5">
    <source>
        <dbReference type="Pfam" id="PF07687"/>
    </source>
</evidence>
<dbReference type="InterPro" id="IPR036264">
    <property type="entry name" value="Bact_exopeptidase_dim_dom"/>
</dbReference>
<dbReference type="InterPro" id="IPR011650">
    <property type="entry name" value="Peptidase_M20_dimer"/>
</dbReference>
<feature type="binding site" evidence="3">
    <location>
        <position position="207"/>
    </location>
    <ligand>
        <name>Mn(2+)</name>
        <dbReference type="ChEBI" id="CHEBI:29035"/>
        <label>2</label>
    </ligand>
</feature>
<dbReference type="Pfam" id="PF07687">
    <property type="entry name" value="M20_dimer"/>
    <property type="match status" value="1"/>
</dbReference>
<feature type="signal peptide" evidence="4">
    <location>
        <begin position="1"/>
        <end position="32"/>
    </location>
</feature>
<keyword evidence="3" id="KW-0464">Manganese</keyword>
<dbReference type="Proteomes" id="UP000326780">
    <property type="component" value="Chromosome"/>
</dbReference>
<dbReference type="Pfam" id="PF01546">
    <property type="entry name" value="Peptidase_M20"/>
    <property type="match status" value="1"/>
</dbReference>
<dbReference type="SUPFAM" id="SSF55031">
    <property type="entry name" value="Bacterial exopeptidase dimerisation domain"/>
    <property type="match status" value="1"/>
</dbReference>
<dbReference type="PIRSF" id="PIRSF005962">
    <property type="entry name" value="Pept_M20D_amidohydro"/>
    <property type="match status" value="1"/>
</dbReference>
<feature type="binding site" evidence="3">
    <location>
        <position position="146"/>
    </location>
    <ligand>
        <name>Mn(2+)</name>
        <dbReference type="ChEBI" id="CHEBI:29035"/>
        <label>2</label>
    </ligand>
</feature>
<evidence type="ECO:0000313" key="6">
    <source>
        <dbReference type="EMBL" id="QFZ87612.1"/>
    </source>
</evidence>
<comment type="similarity">
    <text evidence="1">Belongs to the peptidase M20 family.</text>
</comment>
<feature type="binding site" evidence="3">
    <location>
        <position position="180"/>
    </location>
    <ligand>
        <name>Mn(2+)</name>
        <dbReference type="ChEBI" id="CHEBI:29035"/>
        <label>2</label>
    </ligand>
</feature>
<keyword evidence="3" id="KW-0479">Metal-binding</keyword>
<dbReference type="Gene3D" id="3.30.70.360">
    <property type="match status" value="1"/>
</dbReference>
<dbReference type="NCBIfam" id="TIGR01891">
    <property type="entry name" value="amidohydrolases"/>
    <property type="match status" value="1"/>
</dbReference>
<dbReference type="PANTHER" id="PTHR11014">
    <property type="entry name" value="PEPTIDASE M20 FAMILY MEMBER"/>
    <property type="match status" value="1"/>
</dbReference>
<dbReference type="GO" id="GO:0016787">
    <property type="term" value="F:hydrolase activity"/>
    <property type="evidence" value="ECO:0007669"/>
    <property type="project" value="UniProtKB-KW"/>
</dbReference>
<feature type="chain" id="PRO_5024922479" evidence="4">
    <location>
        <begin position="33"/>
        <end position="445"/>
    </location>
</feature>
<evidence type="ECO:0000313" key="7">
    <source>
        <dbReference type="Proteomes" id="UP000326780"/>
    </source>
</evidence>
<dbReference type="RefSeq" id="WP_153285973.1">
    <property type="nucleotide sequence ID" value="NZ_CP045644.1"/>
</dbReference>
<accession>A0A5Q0MGP2</accession>
<evidence type="ECO:0000256" key="1">
    <source>
        <dbReference type="ARBA" id="ARBA00006153"/>
    </source>
</evidence>
<keyword evidence="2 6" id="KW-0378">Hydrolase</keyword>
<gene>
    <name evidence="6" type="ORF">GFK26_15060</name>
</gene>
<reference evidence="6 7" key="1">
    <citation type="submission" date="2019-10" db="EMBL/GenBank/DDBJ databases">
        <title>Complete genome sequence of Variovorax paradoxus 5C-2.</title>
        <authorList>
            <person name="Gogoleva N.E."/>
            <person name="Balkin A.S."/>
        </authorList>
    </citation>
    <scope>NUCLEOTIDE SEQUENCE [LARGE SCALE GENOMIC DNA]</scope>
    <source>
        <strain evidence="6 7">5C-2</strain>
    </source>
</reference>
<protein>
    <submittedName>
        <fullName evidence="6">Amidohydrolase</fullName>
    </submittedName>
</protein>
<feature type="domain" description="Peptidase M20 dimerisation" evidence="5">
    <location>
        <begin position="228"/>
        <end position="323"/>
    </location>
</feature>
<dbReference type="FunFam" id="3.30.70.360:FF:000014">
    <property type="entry name" value="N-acyl-L-amino acid amidohydrolase"/>
    <property type="match status" value="1"/>
</dbReference>
<dbReference type="SUPFAM" id="SSF53187">
    <property type="entry name" value="Zn-dependent exopeptidases"/>
    <property type="match status" value="1"/>
</dbReference>
<dbReference type="Gene3D" id="3.40.630.10">
    <property type="entry name" value="Zn peptidases"/>
    <property type="match status" value="1"/>
</dbReference>
<dbReference type="GO" id="GO:0046872">
    <property type="term" value="F:metal ion binding"/>
    <property type="evidence" value="ECO:0007669"/>
    <property type="project" value="UniProtKB-KW"/>
</dbReference>
<feature type="binding site" evidence="3">
    <location>
        <position position="144"/>
    </location>
    <ligand>
        <name>Mn(2+)</name>
        <dbReference type="ChEBI" id="CHEBI:29035"/>
        <label>2</label>
    </ligand>
</feature>
<comment type="cofactor">
    <cofactor evidence="3">
        <name>Mn(2+)</name>
        <dbReference type="ChEBI" id="CHEBI:29035"/>
    </cofactor>
    <text evidence="3">The Mn(2+) ion enhances activity.</text>
</comment>
<sequence>MHLLKKYQSHAFAIAMVASATMASVAASTAFAQSANPHIGALVDGMYPALETIYRDIHANPELAFKETRTAARLATEMRSIGFTVTEKVGGTGVVAIYKNGPGPTVLVRTELDALPMEEKTGLPYASKVKADWNGRETFVAHSCGHDIHMASWIGTARTLVALKDQWKGTLMFIGQPAEEAGGGAKAMLADGLFTRFPKPDFAFALHSDPMPHGVLGYRAGATTSSADSLDITFKGRGGHGSAPHKSIDPIVMAAHFVTDVQSVVSREKDPAEFGVVTVGAIQSGSAGNIIPDSAELRGTIRSYKPEVREKMLDGIRRTAKAAAAMAGAPEPVVAFGDSGSAIVNDEAVVQRTAAALKAQLVTAKVVEVPPITASEDFSEYVKAGVPSMFFFVGVNDPRAVAESLKPGGKPVPFNHSPFFAPVPEPSIKMGVQAMTTAVLSAMTK</sequence>
<name>A0A5Q0MGP2_VARPD</name>
<dbReference type="AlphaFoldDB" id="A0A5Q0MGP2"/>
<evidence type="ECO:0000256" key="3">
    <source>
        <dbReference type="PIRSR" id="PIRSR005962-1"/>
    </source>
</evidence>
<dbReference type="InterPro" id="IPR017439">
    <property type="entry name" value="Amidohydrolase"/>
</dbReference>
<dbReference type="InterPro" id="IPR002933">
    <property type="entry name" value="Peptidase_M20"/>
</dbReference>
<proteinExistence type="inferred from homology"/>
<feature type="binding site" evidence="3">
    <location>
        <position position="416"/>
    </location>
    <ligand>
        <name>Mn(2+)</name>
        <dbReference type="ChEBI" id="CHEBI:29035"/>
        <label>2</label>
    </ligand>
</feature>
<evidence type="ECO:0000256" key="2">
    <source>
        <dbReference type="ARBA" id="ARBA00022801"/>
    </source>
</evidence>
<dbReference type="PANTHER" id="PTHR11014:SF63">
    <property type="entry name" value="METALLOPEPTIDASE, PUTATIVE (AFU_ORTHOLOGUE AFUA_6G09600)-RELATED"/>
    <property type="match status" value="1"/>
</dbReference>
<organism evidence="6 7">
    <name type="scientific">Variovorax paradoxus</name>
    <dbReference type="NCBI Taxonomy" id="34073"/>
    <lineage>
        <taxon>Bacteria</taxon>
        <taxon>Pseudomonadati</taxon>
        <taxon>Pseudomonadota</taxon>
        <taxon>Betaproteobacteria</taxon>
        <taxon>Burkholderiales</taxon>
        <taxon>Comamonadaceae</taxon>
        <taxon>Variovorax</taxon>
    </lineage>
</organism>
<keyword evidence="4" id="KW-0732">Signal</keyword>